<feature type="region of interest" description="Disordered" evidence="2">
    <location>
        <begin position="601"/>
        <end position="636"/>
    </location>
</feature>
<feature type="signal peptide" evidence="3">
    <location>
        <begin position="1"/>
        <end position="25"/>
    </location>
</feature>
<dbReference type="Gene3D" id="3.40.390.10">
    <property type="entry name" value="Collagenase (Catalytic Domain)"/>
    <property type="match status" value="1"/>
</dbReference>
<organism evidence="4 5">
    <name type="scientific">Microctonus hyperodae</name>
    <name type="common">Parasitoid wasp</name>
    <dbReference type="NCBI Taxonomy" id="165561"/>
    <lineage>
        <taxon>Eukaryota</taxon>
        <taxon>Metazoa</taxon>
        <taxon>Ecdysozoa</taxon>
        <taxon>Arthropoda</taxon>
        <taxon>Hexapoda</taxon>
        <taxon>Insecta</taxon>
        <taxon>Pterygota</taxon>
        <taxon>Neoptera</taxon>
        <taxon>Endopterygota</taxon>
        <taxon>Hymenoptera</taxon>
        <taxon>Apocrita</taxon>
        <taxon>Ichneumonoidea</taxon>
        <taxon>Braconidae</taxon>
        <taxon>Euphorinae</taxon>
        <taxon>Microctonus</taxon>
    </lineage>
</organism>
<evidence type="ECO:0000256" key="2">
    <source>
        <dbReference type="SAM" id="MobiDB-lite"/>
    </source>
</evidence>
<reference evidence="4" key="1">
    <citation type="journal article" date="2023" name="bioRxiv">
        <title>Scaffold-level genome assemblies of two parasitoid biocontrol wasps reveal the parthenogenesis mechanism and an associated novel virus.</title>
        <authorList>
            <person name="Inwood S."/>
            <person name="Skelly J."/>
            <person name="Guhlin J."/>
            <person name="Harrop T."/>
            <person name="Goldson S."/>
            <person name="Dearden P."/>
        </authorList>
    </citation>
    <scope>NUCLEOTIDE SEQUENCE</scope>
    <source>
        <strain evidence="4">Lincoln</strain>
        <tissue evidence="4">Whole body</tissue>
    </source>
</reference>
<reference evidence="4" key="2">
    <citation type="submission" date="2023-03" db="EMBL/GenBank/DDBJ databases">
        <authorList>
            <person name="Inwood S.N."/>
            <person name="Skelly J.G."/>
            <person name="Guhlin J."/>
            <person name="Harrop T.W.R."/>
            <person name="Goldson S.G."/>
            <person name="Dearden P.K."/>
        </authorList>
    </citation>
    <scope>NUCLEOTIDE SEQUENCE</scope>
    <source>
        <strain evidence="4">Lincoln</strain>
        <tissue evidence="4">Whole body</tissue>
    </source>
</reference>
<evidence type="ECO:0000256" key="1">
    <source>
        <dbReference type="ARBA" id="ARBA00023049"/>
    </source>
</evidence>
<gene>
    <name evidence="4" type="ORF">PV327_002301</name>
</gene>
<dbReference type="Proteomes" id="UP001168972">
    <property type="component" value="Unassembled WGS sequence"/>
</dbReference>
<dbReference type="EMBL" id="JAQQBR010001831">
    <property type="protein sequence ID" value="KAK0168510.1"/>
    <property type="molecule type" value="Genomic_DNA"/>
</dbReference>
<name>A0AA39FFA5_MICHY</name>
<dbReference type="InterPro" id="IPR024079">
    <property type="entry name" value="MetalloPept_cat_dom_sf"/>
</dbReference>
<dbReference type="GO" id="GO:0006509">
    <property type="term" value="P:membrane protein ectodomain proteolysis"/>
    <property type="evidence" value="ECO:0007669"/>
    <property type="project" value="TreeGrafter"/>
</dbReference>
<accession>A0AA39FFA5</accession>
<feature type="chain" id="PRO_5041339381" evidence="3">
    <location>
        <begin position="26"/>
        <end position="851"/>
    </location>
</feature>
<comment type="caution">
    <text evidence="4">The sequence shown here is derived from an EMBL/GenBank/DDBJ whole genome shotgun (WGS) entry which is preliminary data.</text>
</comment>
<evidence type="ECO:0000313" key="4">
    <source>
        <dbReference type="EMBL" id="KAK0168510.1"/>
    </source>
</evidence>
<dbReference type="GO" id="GO:0008237">
    <property type="term" value="F:metallopeptidase activity"/>
    <property type="evidence" value="ECO:0007669"/>
    <property type="project" value="UniProtKB-KW"/>
</dbReference>
<dbReference type="PANTHER" id="PTHR11905">
    <property type="entry name" value="ADAM A DISINTEGRIN AND METALLOPROTEASE DOMAIN"/>
    <property type="match status" value="1"/>
</dbReference>
<evidence type="ECO:0000313" key="5">
    <source>
        <dbReference type="Proteomes" id="UP001168972"/>
    </source>
</evidence>
<dbReference type="PANTHER" id="PTHR11905:SF159">
    <property type="entry name" value="ADAM METALLOPROTEASE"/>
    <property type="match status" value="1"/>
</dbReference>
<sequence length="851" mass="97274">MPRVMTVDCLLVAIVQLILLNFIGAQEEILKCMIKDGKNEIHLNLRKTNQLLANVNLPIWMAKGGGTTSCKFDRGAMCHELIPNFMEEHIGDFTAYHDKEKSAAVVYFKNTGTLHGIIDTRYVILRMPLDECNQGHQAGEEYVRRREGYMDVHESLKSLQPLISYNEKINEYRSGPSTSTQCELSIKRRRVDSKVDGTQVTTFYPEILVLVTNDVINTLKDGRLRKISLATIIRYYIEYFNAIDMLLSKLSTDDIKIHLNLAGIVIESKSNLFPFIKVVEPTPQKIDTQYTMKTIPDYFETNKDIFPDDSFDFYFLSTKSLLLTNIDFEKTLDAAISTDPDFHDTFKRRQDPINERYMLGTMVQHYTLCEYITATHEIAHLLGIKHDPREEGYANAYDQCHAIMQQYAKYCADCLKWTDRSIQNLKKYARENRNLPTILPLDGTPCSDSKVCWGRICQNLPLVPKSSSLEEISGTQQEILETTIKDGENEIHLKWRKTNQLLANINLPVWTANLSPGDSSVKHELKPTLVKEEIGEFVMYHDLEHSSAVVYFKKQNVLHGIIDARYAINGLPYTELNQVQMVDGPYVKKLSKFEQHTKLSDPLIPHDQIDPEPSTSSQDEPPEKRPRTHCTTSTSQAPTMYPEVLVFAAYDVTQFTKAIDPINYLTTMVRRYIIYFNAVDMLFAKLSAHDVNIHINIAGIVIDENNIFPMVKSSFPPPLEIFENFIRFDAPKTLDLMKNYIKKNSKLFVEDSFDFFFISTGSIIQEYNIKLRGRALVEPNVYIARLSETTYDHLSGLVGLRDLVPASNCNKKLVCENIGPYGNTPRPLDGTPCGPEKVCWKRKCQEIPNAV</sequence>
<keyword evidence="1" id="KW-0482">Metalloprotease</keyword>
<protein>
    <submittedName>
        <fullName evidence="4">Uncharacterized protein</fullName>
    </submittedName>
</protein>
<dbReference type="SUPFAM" id="SSF55486">
    <property type="entry name" value="Metalloproteases ('zincins'), catalytic domain"/>
    <property type="match status" value="1"/>
</dbReference>
<proteinExistence type="predicted"/>
<keyword evidence="1" id="KW-0645">Protease</keyword>
<keyword evidence="3" id="KW-0732">Signal</keyword>
<dbReference type="AlphaFoldDB" id="A0AA39FFA5"/>
<keyword evidence="1" id="KW-0378">Hydrolase</keyword>
<evidence type="ECO:0000256" key="3">
    <source>
        <dbReference type="SAM" id="SignalP"/>
    </source>
</evidence>
<keyword evidence="5" id="KW-1185">Reference proteome</keyword>